<organism evidence="4 5">
    <name type="scientific">Erythrobacter fulvus</name>
    <dbReference type="NCBI Taxonomy" id="2987523"/>
    <lineage>
        <taxon>Bacteria</taxon>
        <taxon>Pseudomonadati</taxon>
        <taxon>Pseudomonadota</taxon>
        <taxon>Alphaproteobacteria</taxon>
        <taxon>Sphingomonadales</taxon>
        <taxon>Erythrobacteraceae</taxon>
        <taxon>Erythrobacter/Porphyrobacter group</taxon>
        <taxon>Erythrobacter</taxon>
    </lineage>
</organism>
<evidence type="ECO:0000256" key="1">
    <source>
        <dbReference type="SAM" id="MobiDB-lite"/>
    </source>
</evidence>
<evidence type="ECO:0000313" key="4">
    <source>
        <dbReference type="EMBL" id="MDC8753357.1"/>
    </source>
</evidence>
<keyword evidence="2" id="KW-0812">Transmembrane</keyword>
<feature type="transmembrane region" description="Helical" evidence="2">
    <location>
        <begin position="20"/>
        <end position="41"/>
    </location>
</feature>
<dbReference type="RefSeq" id="WP_273675663.1">
    <property type="nucleotide sequence ID" value="NZ_JAQQXQ010000001.1"/>
</dbReference>
<dbReference type="InterPro" id="IPR002035">
    <property type="entry name" value="VWF_A"/>
</dbReference>
<feature type="region of interest" description="Disordered" evidence="1">
    <location>
        <begin position="277"/>
        <end position="296"/>
    </location>
</feature>
<dbReference type="SUPFAM" id="SSF53300">
    <property type="entry name" value="vWA-like"/>
    <property type="match status" value="1"/>
</dbReference>
<name>A0ABT5JP33_9SPHN</name>
<evidence type="ECO:0000259" key="3">
    <source>
        <dbReference type="PROSITE" id="PS50234"/>
    </source>
</evidence>
<keyword evidence="2" id="KW-1133">Transmembrane helix</keyword>
<proteinExistence type="predicted"/>
<dbReference type="Gene3D" id="3.40.50.410">
    <property type="entry name" value="von Willebrand factor, type A domain"/>
    <property type="match status" value="2"/>
</dbReference>
<dbReference type="InterPro" id="IPR036465">
    <property type="entry name" value="vWFA_dom_sf"/>
</dbReference>
<dbReference type="Proteomes" id="UP001216558">
    <property type="component" value="Unassembled WGS sequence"/>
</dbReference>
<keyword evidence="2" id="KW-0472">Membrane</keyword>
<dbReference type="PROSITE" id="PS50234">
    <property type="entry name" value="VWFA"/>
    <property type="match status" value="1"/>
</dbReference>
<evidence type="ECO:0000256" key="2">
    <source>
        <dbReference type="SAM" id="Phobius"/>
    </source>
</evidence>
<dbReference type="Pfam" id="PF13400">
    <property type="entry name" value="Tad"/>
    <property type="match status" value="1"/>
</dbReference>
<protein>
    <submittedName>
        <fullName evidence="4">Pilus assembly protein TadG-related protein</fullName>
    </submittedName>
</protein>
<keyword evidence="5" id="KW-1185">Reference proteome</keyword>
<feature type="compositionally biased region" description="Basic and acidic residues" evidence="1">
    <location>
        <begin position="287"/>
        <end position="296"/>
    </location>
</feature>
<dbReference type="InterPro" id="IPR028087">
    <property type="entry name" value="Tad_N"/>
</dbReference>
<comment type="caution">
    <text evidence="4">The sequence shown here is derived from an EMBL/GenBank/DDBJ whole genome shotgun (WGS) entry which is preliminary data.</text>
</comment>
<dbReference type="EMBL" id="JAQQXQ010000001">
    <property type="protein sequence ID" value="MDC8753357.1"/>
    <property type="molecule type" value="Genomic_DNA"/>
</dbReference>
<reference evidence="4 5" key="1">
    <citation type="submission" date="2022-10" db="EMBL/GenBank/DDBJ databases">
        <title>Erythrobacter sp. sf7 Genome sequencing.</title>
        <authorList>
            <person name="Park S."/>
        </authorList>
    </citation>
    <scope>NUCLEOTIDE SEQUENCE [LARGE SCALE GENOMIC DNA]</scope>
    <source>
        <strain evidence="5">sf7</strain>
    </source>
</reference>
<gene>
    <name evidence="4" type="ORF">OIK40_01725</name>
</gene>
<sequence>MGQEYQRKSFLRSLLHDRTANTIVISAVSLIPLMAMVGGGIDASRYYMTQSRMQAACDAGALAARRAMVDDTFTSEHRQLGLDFYDQNFSQGMFGLESGQRDYTSDGQGVVTGTASGTLPTSIMSAFGFENFQLQVSCTAEINISNTDIMFVLDTTGSMASCPDGSNCGSGPGSKIVALREAVIDFYDSVESATSASAQVRYGIVPYSRQVNVGFSIPTQYMASRHTYQSRVARFHEVQILVPGNGVEVGDWFNYSEQTEWIPRFSSNFGSSNEADYRFNNRRNRPDRRDDADRDRCEAYSGNSFSVGDEVWQVLTDNYVLQAWSTGSLDTRAGCSGVIRKWRRATQDDVIPDTYRTELQFRDYVYCPVDTDDDTPCNVTNPAGSPPGWETVDLSTLYDDNRIELPTGSLSAGTTNFSGLMQTHTWDGCIEEPTTVLTDNYNPIPAAAHDLNINLLPATEEQRWKPALISATWKREDGSTNTLNWLYQTWDENRPGYTCPREAIRLSEITRTDLQAYVNSLVASGNTYHDIGMLWGARFISPRGLFAADNDTAPNGDAIARHIVFMTDGAQVNNIEDYATHGTEFWDRRITGDGNGGLLTSRRAARLQAICRAARQENITVWVVAFGTTLTQNLIDCASPGRAYSAQDNDALKAAFREIAQKIAALRLTS</sequence>
<evidence type="ECO:0000313" key="5">
    <source>
        <dbReference type="Proteomes" id="UP001216558"/>
    </source>
</evidence>
<accession>A0ABT5JP33</accession>
<feature type="domain" description="VWFA" evidence="3">
    <location>
        <begin position="148"/>
        <end position="258"/>
    </location>
</feature>